<feature type="transmembrane region" description="Helical" evidence="7">
    <location>
        <begin position="118"/>
        <end position="135"/>
    </location>
</feature>
<feature type="domain" description="Major facilitator superfamily (MFS) profile" evidence="8">
    <location>
        <begin position="66"/>
        <end position="489"/>
    </location>
</feature>
<dbReference type="InterPro" id="IPR020846">
    <property type="entry name" value="MFS_dom"/>
</dbReference>
<evidence type="ECO:0000256" key="5">
    <source>
        <dbReference type="ARBA" id="ARBA00022989"/>
    </source>
</evidence>
<feature type="transmembrane region" description="Helical" evidence="7">
    <location>
        <begin position="167"/>
        <end position="190"/>
    </location>
</feature>
<dbReference type="PANTHER" id="PTHR11662:SF399">
    <property type="entry name" value="FI19708P1-RELATED"/>
    <property type="match status" value="1"/>
</dbReference>
<feature type="transmembrane region" description="Helical" evidence="7">
    <location>
        <begin position="372"/>
        <end position="391"/>
    </location>
</feature>
<dbReference type="AlphaFoldDB" id="A0AAE1A543"/>
<feature type="transmembrane region" description="Helical" evidence="7">
    <location>
        <begin position="142"/>
        <end position="161"/>
    </location>
</feature>
<keyword evidence="2" id="KW-0813">Transport</keyword>
<keyword evidence="10" id="KW-1185">Reference proteome</keyword>
<dbReference type="EMBL" id="JAWDGP010002698">
    <property type="protein sequence ID" value="KAK3780641.1"/>
    <property type="molecule type" value="Genomic_DNA"/>
</dbReference>
<proteinExistence type="predicted"/>
<feature type="transmembrane region" description="Helical" evidence="7">
    <location>
        <begin position="431"/>
        <end position="451"/>
    </location>
</feature>
<feature type="transmembrane region" description="Helical" evidence="7">
    <location>
        <begin position="463"/>
        <end position="481"/>
    </location>
</feature>
<dbReference type="SUPFAM" id="SSF103473">
    <property type="entry name" value="MFS general substrate transporter"/>
    <property type="match status" value="1"/>
</dbReference>
<dbReference type="Proteomes" id="UP001283361">
    <property type="component" value="Unassembled WGS sequence"/>
</dbReference>
<comment type="subcellular location">
    <subcellularLocation>
        <location evidence="1">Membrane</location>
        <topology evidence="1">Multi-pass membrane protein</topology>
    </subcellularLocation>
</comment>
<name>A0AAE1A543_9GAST</name>
<evidence type="ECO:0000256" key="1">
    <source>
        <dbReference type="ARBA" id="ARBA00004141"/>
    </source>
</evidence>
<dbReference type="Gene3D" id="1.20.1250.20">
    <property type="entry name" value="MFS general substrate transporter like domains"/>
    <property type="match status" value="2"/>
</dbReference>
<gene>
    <name evidence="9" type="ORF">RRG08_044865</name>
</gene>
<keyword evidence="3 7" id="KW-0812">Transmembrane</keyword>
<evidence type="ECO:0000313" key="9">
    <source>
        <dbReference type="EMBL" id="KAK3780641.1"/>
    </source>
</evidence>
<evidence type="ECO:0000256" key="4">
    <source>
        <dbReference type="ARBA" id="ARBA00022847"/>
    </source>
</evidence>
<dbReference type="FunFam" id="1.20.1250.20:FF:000003">
    <property type="entry name" value="Solute carrier family 17 member 3"/>
    <property type="match status" value="1"/>
</dbReference>
<keyword evidence="5 7" id="KW-1133">Transmembrane helix</keyword>
<feature type="transmembrane region" description="Helical" evidence="7">
    <location>
        <begin position="296"/>
        <end position="316"/>
    </location>
</feature>
<organism evidence="9 10">
    <name type="scientific">Elysia crispata</name>
    <name type="common">lettuce slug</name>
    <dbReference type="NCBI Taxonomy" id="231223"/>
    <lineage>
        <taxon>Eukaryota</taxon>
        <taxon>Metazoa</taxon>
        <taxon>Spiralia</taxon>
        <taxon>Lophotrochozoa</taxon>
        <taxon>Mollusca</taxon>
        <taxon>Gastropoda</taxon>
        <taxon>Heterobranchia</taxon>
        <taxon>Euthyneura</taxon>
        <taxon>Panpulmonata</taxon>
        <taxon>Sacoglossa</taxon>
        <taxon>Placobranchoidea</taxon>
        <taxon>Plakobranchidae</taxon>
        <taxon>Elysia</taxon>
    </lineage>
</organism>
<dbReference type="InterPro" id="IPR050382">
    <property type="entry name" value="MFS_Na/Anion_cotransporter"/>
</dbReference>
<sequence length="542" mass="59146">MEKTGYSVNEGYKSKRTDCRDETTCLLVKHRSQDYVGDADKCGTDGQVRDPPWLTSKRWQVSYLAFVGCFFLYSLRVDLSVSIVCMCNDTGKNSTTGIGREKAEFTWSESTKSSLLSAYFYGYLLLQVPGGWLAGRYGATRVISLAMALSAICTPLVPVAARNSLPAFYALRVATGLFSGSVTPSFQALWGRWAPPQERTRLAGFAYSGGYLGSITTFSLSGVLCDRGFDGGWPSVFYILGGSALLWTLVWYIAVYDSPSSHPSISHYEKDYITSSLQDTTENKPRLPWQNVFTSAPFWALIVAIVAMAWVDYTFITSIPQYLKDVLGFDISEDGFLSATPSVCQFVSSLLIGPVADNIRNRGVKTGTVRKIFQSITFFGIAVCLTTVGYVTHENRYLAVGLLGVSGFFAGIQQAGYVANFIDIAPRFAGVLYGVGNSIATVSGIVSPVIVGSITSGKSRKEWQMVFFVCVGISVVAAILFDCFAQGEVQTWAVEVNPPADSGGSDLSYDSMESENSDHVEVTVQRTIDHTDSDIQSIYKTH</sequence>
<keyword evidence="6 7" id="KW-0472">Membrane</keyword>
<comment type="caution">
    <text evidence="9">The sequence shown here is derived from an EMBL/GenBank/DDBJ whole genome shotgun (WGS) entry which is preliminary data.</text>
</comment>
<evidence type="ECO:0000256" key="6">
    <source>
        <dbReference type="ARBA" id="ARBA00023136"/>
    </source>
</evidence>
<evidence type="ECO:0000256" key="2">
    <source>
        <dbReference type="ARBA" id="ARBA00022448"/>
    </source>
</evidence>
<dbReference type="CDD" id="cd17318">
    <property type="entry name" value="MFS_SLC17"/>
    <property type="match status" value="1"/>
</dbReference>
<feature type="transmembrane region" description="Helical" evidence="7">
    <location>
        <begin position="202"/>
        <end position="224"/>
    </location>
</feature>
<evidence type="ECO:0000256" key="3">
    <source>
        <dbReference type="ARBA" id="ARBA00022692"/>
    </source>
</evidence>
<dbReference type="PANTHER" id="PTHR11662">
    <property type="entry name" value="SOLUTE CARRIER FAMILY 17"/>
    <property type="match status" value="1"/>
</dbReference>
<dbReference type="FunFam" id="1.20.1250.20:FF:000423">
    <property type="entry name" value="Putative inorganic phosphate cotransporter-like Protein"/>
    <property type="match status" value="1"/>
</dbReference>
<dbReference type="PROSITE" id="PS50850">
    <property type="entry name" value="MFS"/>
    <property type="match status" value="1"/>
</dbReference>
<dbReference type="GO" id="GO:0006820">
    <property type="term" value="P:monoatomic anion transport"/>
    <property type="evidence" value="ECO:0007669"/>
    <property type="project" value="TreeGrafter"/>
</dbReference>
<feature type="transmembrane region" description="Helical" evidence="7">
    <location>
        <begin position="236"/>
        <end position="255"/>
    </location>
</feature>
<keyword evidence="4" id="KW-0769">Symport</keyword>
<evidence type="ECO:0000256" key="7">
    <source>
        <dbReference type="SAM" id="Phobius"/>
    </source>
</evidence>
<accession>A0AAE1A543</accession>
<dbReference type="InterPro" id="IPR011701">
    <property type="entry name" value="MFS"/>
</dbReference>
<dbReference type="InterPro" id="IPR036259">
    <property type="entry name" value="MFS_trans_sf"/>
</dbReference>
<evidence type="ECO:0000313" key="10">
    <source>
        <dbReference type="Proteomes" id="UP001283361"/>
    </source>
</evidence>
<protein>
    <recommendedName>
        <fullName evidence="8">Major facilitator superfamily (MFS) profile domain-containing protein</fullName>
    </recommendedName>
</protein>
<feature type="transmembrane region" description="Helical" evidence="7">
    <location>
        <begin position="397"/>
        <end position="419"/>
    </location>
</feature>
<dbReference type="GO" id="GO:0015293">
    <property type="term" value="F:symporter activity"/>
    <property type="evidence" value="ECO:0007669"/>
    <property type="project" value="UniProtKB-KW"/>
</dbReference>
<dbReference type="Pfam" id="PF07690">
    <property type="entry name" value="MFS_1"/>
    <property type="match status" value="1"/>
</dbReference>
<evidence type="ECO:0000259" key="8">
    <source>
        <dbReference type="PROSITE" id="PS50850"/>
    </source>
</evidence>
<dbReference type="GO" id="GO:0016020">
    <property type="term" value="C:membrane"/>
    <property type="evidence" value="ECO:0007669"/>
    <property type="project" value="UniProtKB-SubCell"/>
</dbReference>
<reference evidence="9" key="1">
    <citation type="journal article" date="2023" name="G3 (Bethesda)">
        <title>A reference genome for the long-term kleptoplast-retaining sea slug Elysia crispata morphotype clarki.</title>
        <authorList>
            <person name="Eastman K.E."/>
            <person name="Pendleton A.L."/>
            <person name="Shaikh M.A."/>
            <person name="Suttiyut T."/>
            <person name="Ogas R."/>
            <person name="Tomko P."/>
            <person name="Gavelis G."/>
            <person name="Widhalm J.R."/>
            <person name="Wisecaver J.H."/>
        </authorList>
    </citation>
    <scope>NUCLEOTIDE SEQUENCE</scope>
    <source>
        <strain evidence="9">ECLA1</strain>
    </source>
</reference>